<dbReference type="AlphaFoldDB" id="A0AAP7DLB0"/>
<evidence type="ECO:0000313" key="2">
    <source>
        <dbReference type="Proteomes" id="UP000552038"/>
    </source>
</evidence>
<evidence type="ECO:0000313" key="1">
    <source>
        <dbReference type="EMBL" id="NOJ73900.1"/>
    </source>
</evidence>
<name>A0AAP7DLB0_PAEAL</name>
<accession>A0AAP7DLB0</accession>
<dbReference type="EMBL" id="JABFOR010000062">
    <property type="protein sequence ID" value="NOJ73900.1"/>
    <property type="molecule type" value="Genomic_DNA"/>
</dbReference>
<dbReference type="InterPro" id="IPR025518">
    <property type="entry name" value="DUF4406"/>
</dbReference>
<dbReference type="Pfam" id="PF14359">
    <property type="entry name" value="DUF4406"/>
    <property type="match status" value="1"/>
</dbReference>
<dbReference type="RefSeq" id="WP_171419704.1">
    <property type="nucleotide sequence ID" value="NZ_JABFOR010000062.1"/>
</dbReference>
<dbReference type="SUPFAM" id="SSF52309">
    <property type="entry name" value="N-(deoxy)ribosyltransferase-like"/>
    <property type="match status" value="1"/>
</dbReference>
<comment type="caution">
    <text evidence="1">The sequence shown here is derived from an EMBL/GenBank/DDBJ whole genome shotgun (WGS) entry which is preliminary data.</text>
</comment>
<protein>
    <submittedName>
        <fullName evidence="1">DUF4406 domain-containing protein</fullName>
    </submittedName>
</protein>
<reference evidence="1 2" key="1">
    <citation type="submission" date="2020-05" db="EMBL/GenBank/DDBJ databases">
        <title>Whole genome sequencing and identification of novel metabolites from Paenibacillus alvei strain JR949.</title>
        <authorList>
            <person name="Rajendhran J."/>
            <person name="Sree Pranav P."/>
            <person name="Mahalakshmi B."/>
            <person name="Karthikeyan R."/>
        </authorList>
    </citation>
    <scope>NUCLEOTIDE SEQUENCE [LARGE SCALE GENOMIC DNA]</scope>
    <source>
        <strain evidence="1 2">JR949</strain>
    </source>
</reference>
<dbReference type="Proteomes" id="UP000552038">
    <property type="component" value="Unassembled WGS sequence"/>
</dbReference>
<sequence>MSHMPVVYISGPMTGLPEFNHPAFHRAASQLCELGYHVLNPADVVVEQQDWVTYMRADIKLLMDADMVAVLPGWWKSRGAMLEVRLAEALEMKVITIEKLIVGGESA</sequence>
<organism evidence="1 2">
    <name type="scientific">Paenibacillus alvei</name>
    <name type="common">Bacillus alvei</name>
    <dbReference type="NCBI Taxonomy" id="44250"/>
    <lineage>
        <taxon>Bacteria</taxon>
        <taxon>Bacillati</taxon>
        <taxon>Bacillota</taxon>
        <taxon>Bacilli</taxon>
        <taxon>Bacillales</taxon>
        <taxon>Paenibacillaceae</taxon>
        <taxon>Paenibacillus</taxon>
    </lineage>
</organism>
<dbReference type="Gene3D" id="3.40.50.10400">
    <property type="entry name" value="Hypothetical protein PA1492"/>
    <property type="match status" value="1"/>
</dbReference>
<gene>
    <name evidence="1" type="ORF">HMI46_25640</name>
</gene>
<proteinExistence type="predicted"/>